<evidence type="ECO:0000256" key="1">
    <source>
        <dbReference type="SAM" id="Phobius"/>
    </source>
</evidence>
<protein>
    <recommendedName>
        <fullName evidence="4">Phospholipase D-like domain-containing protein</fullName>
    </recommendedName>
</protein>
<feature type="transmembrane region" description="Helical" evidence="1">
    <location>
        <begin position="88"/>
        <end position="109"/>
    </location>
</feature>
<feature type="transmembrane region" description="Helical" evidence="1">
    <location>
        <begin position="54"/>
        <end position="76"/>
    </location>
</feature>
<proteinExistence type="predicted"/>
<accession>C6HVJ7</accession>
<gene>
    <name evidence="2" type="ORF">UBAL3_79320005</name>
</gene>
<organism evidence="2 3">
    <name type="scientific">Leptospirillum ferrodiazotrophum</name>
    <dbReference type="NCBI Taxonomy" id="412449"/>
    <lineage>
        <taxon>Bacteria</taxon>
        <taxon>Pseudomonadati</taxon>
        <taxon>Nitrospirota</taxon>
        <taxon>Nitrospiria</taxon>
        <taxon>Nitrospirales</taxon>
        <taxon>Nitrospiraceae</taxon>
        <taxon>Leptospirillum</taxon>
    </lineage>
</organism>
<sequence>MNENDSLNIIDPEVEDRNEKFATALMGMTSGQIFGLVALFMGVVGGIMSDLMTGLQYLGFGMGLFLTFSLLHLAVLRRWTGAPPKDSLRTALAFLVPAGLMGIIWAYATFSFTDWAILGYPAGLLFVFLLYLGVTALELPPPPSRRTTYIHSPFDRHALLIVTLVGTILGVGIGMGSQGHRIIGRGPFARAFLADKITGARSQVDLVLFGLPKPYRLENALHVARRNGIHLRILVSRAAADRYAKDLETLQADHIPVRILPDPLPSFLRPQALIDRRIFLHGSGGWGSFTPSGGHQMRMVANILAIGEIRSWQKNFEAFWGEATPLPTRSPGPSHP</sequence>
<keyword evidence="1" id="KW-0812">Transmembrane</keyword>
<dbReference type="EMBL" id="GG693864">
    <property type="protein sequence ID" value="EES53356.1"/>
    <property type="molecule type" value="Genomic_DNA"/>
</dbReference>
<reference evidence="2 3" key="1">
    <citation type="journal article" date="2009" name="Appl. Environ. Microbiol.">
        <title>Community genomic and proteomic analyses of chemoautotrophic iron-oxidizing "Leptospirillum rubarum" (Group II) and "Leptospirillum ferrodiazotrophum" (Group III) bacteria in acid mine drainage biofilms.</title>
        <authorList>
            <person name="Goltsman D.S."/>
            <person name="Denef V.J."/>
            <person name="Singer S.W."/>
            <person name="VerBerkmoes N.C."/>
            <person name="Lefsrud M."/>
            <person name="Mueller R.S."/>
            <person name="Dick G.J."/>
            <person name="Sun C.L."/>
            <person name="Wheeler K.E."/>
            <person name="Zemla A."/>
            <person name="Baker B.J."/>
            <person name="Hauser L."/>
            <person name="Land M."/>
            <person name="Shah M.B."/>
            <person name="Thelen M.P."/>
            <person name="Hettich R.L."/>
            <person name="Banfield J.F."/>
        </authorList>
    </citation>
    <scope>NUCLEOTIDE SEQUENCE [LARGE SCALE GENOMIC DNA]</scope>
</reference>
<dbReference type="SUPFAM" id="SSF56024">
    <property type="entry name" value="Phospholipase D/nuclease"/>
    <property type="match status" value="1"/>
</dbReference>
<dbReference type="Gene3D" id="3.30.870.10">
    <property type="entry name" value="Endonuclease Chain A"/>
    <property type="match status" value="1"/>
</dbReference>
<name>C6HVJ7_9BACT</name>
<keyword evidence="3" id="KW-1185">Reference proteome</keyword>
<feature type="transmembrane region" description="Helical" evidence="1">
    <location>
        <begin position="115"/>
        <end position="137"/>
    </location>
</feature>
<evidence type="ECO:0000313" key="2">
    <source>
        <dbReference type="EMBL" id="EES53356.1"/>
    </source>
</evidence>
<dbReference type="CDD" id="cd00138">
    <property type="entry name" value="PLDc_SF"/>
    <property type="match status" value="1"/>
</dbReference>
<feature type="transmembrane region" description="Helical" evidence="1">
    <location>
        <begin position="158"/>
        <end position="177"/>
    </location>
</feature>
<feature type="transmembrane region" description="Helical" evidence="1">
    <location>
        <begin position="21"/>
        <end position="48"/>
    </location>
</feature>
<evidence type="ECO:0008006" key="4">
    <source>
        <dbReference type="Google" id="ProtNLM"/>
    </source>
</evidence>
<dbReference type="AlphaFoldDB" id="C6HVJ7"/>
<keyword evidence="1" id="KW-1133">Transmembrane helix</keyword>
<evidence type="ECO:0000313" key="3">
    <source>
        <dbReference type="Proteomes" id="UP000009374"/>
    </source>
</evidence>
<dbReference type="Proteomes" id="UP000009374">
    <property type="component" value="Unassembled WGS sequence"/>
</dbReference>
<keyword evidence="1" id="KW-0472">Membrane</keyword>